<keyword evidence="2" id="KW-1185">Reference proteome</keyword>
<organism evidence="1 2">
    <name type="scientific">Smallanthus sonchifolius</name>
    <dbReference type="NCBI Taxonomy" id="185202"/>
    <lineage>
        <taxon>Eukaryota</taxon>
        <taxon>Viridiplantae</taxon>
        <taxon>Streptophyta</taxon>
        <taxon>Embryophyta</taxon>
        <taxon>Tracheophyta</taxon>
        <taxon>Spermatophyta</taxon>
        <taxon>Magnoliopsida</taxon>
        <taxon>eudicotyledons</taxon>
        <taxon>Gunneridae</taxon>
        <taxon>Pentapetalae</taxon>
        <taxon>asterids</taxon>
        <taxon>campanulids</taxon>
        <taxon>Asterales</taxon>
        <taxon>Asteraceae</taxon>
        <taxon>Asteroideae</taxon>
        <taxon>Heliantheae alliance</taxon>
        <taxon>Millerieae</taxon>
        <taxon>Smallanthus</taxon>
    </lineage>
</organism>
<reference evidence="2" key="1">
    <citation type="journal article" date="2022" name="Mol. Ecol. Resour.">
        <title>The genomes of chicory, endive, great burdock and yacon provide insights into Asteraceae palaeo-polyploidization history and plant inulin production.</title>
        <authorList>
            <person name="Fan W."/>
            <person name="Wang S."/>
            <person name="Wang H."/>
            <person name="Wang A."/>
            <person name="Jiang F."/>
            <person name="Liu H."/>
            <person name="Zhao H."/>
            <person name="Xu D."/>
            <person name="Zhang Y."/>
        </authorList>
    </citation>
    <scope>NUCLEOTIDE SEQUENCE [LARGE SCALE GENOMIC DNA]</scope>
    <source>
        <strain evidence="2">cv. Yunnan</strain>
    </source>
</reference>
<evidence type="ECO:0000313" key="2">
    <source>
        <dbReference type="Proteomes" id="UP001056120"/>
    </source>
</evidence>
<proteinExistence type="predicted"/>
<gene>
    <name evidence="1" type="ORF">L1987_78329</name>
</gene>
<comment type="caution">
    <text evidence="1">The sequence shown here is derived from an EMBL/GenBank/DDBJ whole genome shotgun (WGS) entry which is preliminary data.</text>
</comment>
<sequence>MGKAKDRLDVFVTLNQGFSMRRHVHLGSRAFPTLPNSVYNISEVEKLIKELHSVSVDVSNGDTHTVEKGHK</sequence>
<protein>
    <submittedName>
        <fullName evidence="1">Uncharacterized protein</fullName>
    </submittedName>
</protein>
<dbReference type="Proteomes" id="UP001056120">
    <property type="component" value="Linkage Group LG26"/>
</dbReference>
<dbReference type="EMBL" id="CM042043">
    <property type="protein sequence ID" value="KAI3695333.1"/>
    <property type="molecule type" value="Genomic_DNA"/>
</dbReference>
<name>A0ACB8ZCK9_9ASTR</name>
<accession>A0ACB8ZCK9</accession>
<reference evidence="1 2" key="2">
    <citation type="journal article" date="2022" name="Mol. Ecol. Resour.">
        <title>The genomes of chicory, endive, great burdock and yacon provide insights into Asteraceae paleo-polyploidization history and plant inulin production.</title>
        <authorList>
            <person name="Fan W."/>
            <person name="Wang S."/>
            <person name="Wang H."/>
            <person name="Wang A."/>
            <person name="Jiang F."/>
            <person name="Liu H."/>
            <person name="Zhao H."/>
            <person name="Xu D."/>
            <person name="Zhang Y."/>
        </authorList>
    </citation>
    <scope>NUCLEOTIDE SEQUENCE [LARGE SCALE GENOMIC DNA]</scope>
    <source>
        <strain evidence="2">cv. Yunnan</strain>
        <tissue evidence="1">Leaves</tissue>
    </source>
</reference>
<evidence type="ECO:0000313" key="1">
    <source>
        <dbReference type="EMBL" id="KAI3695333.1"/>
    </source>
</evidence>